<evidence type="ECO:0000313" key="2">
    <source>
        <dbReference type="EMBL" id="MCT8336758.1"/>
    </source>
</evidence>
<feature type="domain" description="HNH nuclease" evidence="1">
    <location>
        <begin position="17"/>
        <end position="69"/>
    </location>
</feature>
<keyword evidence="2" id="KW-0378">Hydrolase</keyword>
<organism evidence="2 3">
    <name type="scientific">Methanoculleus formosensis</name>
    <dbReference type="NCBI Taxonomy" id="2590886"/>
    <lineage>
        <taxon>Archaea</taxon>
        <taxon>Methanobacteriati</taxon>
        <taxon>Methanobacteriota</taxon>
        <taxon>Stenosarchaea group</taxon>
        <taxon>Methanomicrobia</taxon>
        <taxon>Methanomicrobiales</taxon>
        <taxon>Methanomicrobiaceae</taxon>
        <taxon>Methanoculleus</taxon>
    </lineage>
</organism>
<keyword evidence="3" id="KW-1185">Reference proteome</keyword>
<reference evidence="2" key="1">
    <citation type="submission" date="2019-06" db="EMBL/GenBank/DDBJ databases">
        <title>Methanoculleus strain from Tamsui River, Taipei, Taiwan.</title>
        <authorList>
            <person name="You Y.-T."/>
            <person name="Chen S.-C."/>
            <person name="Lai S.-J."/>
            <person name="Lee Y.-C."/>
            <person name="Lai M.-C."/>
        </authorList>
    </citation>
    <scope>NUCLEOTIDE SEQUENCE</scope>
    <source>
        <strain evidence="2">Afa-1</strain>
    </source>
</reference>
<evidence type="ECO:0000313" key="3">
    <source>
        <dbReference type="Proteomes" id="UP001065682"/>
    </source>
</evidence>
<dbReference type="EMBL" id="VHLL01000002">
    <property type="protein sequence ID" value="MCT8336758.1"/>
    <property type="molecule type" value="Genomic_DNA"/>
</dbReference>
<gene>
    <name evidence="2" type="ORF">FKB36_04460</name>
</gene>
<sequence length="85" mass="9457">MHFDDMPIGDAYLTHEAVQAVLERQDNLCAGCGTPLDAVSTYFDLRQPVIRGGPHTLGNLAALCPSCHLNHMRRIRGEFADHRNK</sequence>
<dbReference type="GO" id="GO:0008270">
    <property type="term" value="F:zinc ion binding"/>
    <property type="evidence" value="ECO:0007669"/>
    <property type="project" value="InterPro"/>
</dbReference>
<comment type="caution">
    <text evidence="2">The sequence shown here is derived from an EMBL/GenBank/DDBJ whole genome shotgun (WGS) entry which is preliminary data.</text>
</comment>
<dbReference type="AlphaFoldDB" id="A0A9E4ZHP8"/>
<proteinExistence type="predicted"/>
<dbReference type="GO" id="GO:0004519">
    <property type="term" value="F:endonuclease activity"/>
    <property type="evidence" value="ECO:0007669"/>
    <property type="project" value="UniProtKB-KW"/>
</dbReference>
<keyword evidence="2" id="KW-0255">Endonuclease</keyword>
<evidence type="ECO:0000259" key="1">
    <source>
        <dbReference type="SMART" id="SM00507"/>
    </source>
</evidence>
<dbReference type="SMART" id="SM00507">
    <property type="entry name" value="HNHc"/>
    <property type="match status" value="1"/>
</dbReference>
<dbReference type="Gene3D" id="1.10.30.50">
    <property type="match status" value="1"/>
</dbReference>
<dbReference type="InterPro" id="IPR002711">
    <property type="entry name" value="HNH"/>
</dbReference>
<dbReference type="GO" id="GO:0003676">
    <property type="term" value="F:nucleic acid binding"/>
    <property type="evidence" value="ECO:0007669"/>
    <property type="project" value="InterPro"/>
</dbReference>
<dbReference type="Proteomes" id="UP001065682">
    <property type="component" value="Unassembled WGS sequence"/>
</dbReference>
<accession>A0A9E4ZHP8</accession>
<dbReference type="Pfam" id="PF01844">
    <property type="entry name" value="HNH"/>
    <property type="match status" value="1"/>
</dbReference>
<name>A0A9E4ZHP8_9EURY</name>
<protein>
    <submittedName>
        <fullName evidence="2">HNH endonuclease</fullName>
    </submittedName>
</protein>
<dbReference type="CDD" id="cd00085">
    <property type="entry name" value="HNHc"/>
    <property type="match status" value="1"/>
</dbReference>
<keyword evidence="2" id="KW-0540">Nuclease</keyword>
<dbReference type="InterPro" id="IPR003615">
    <property type="entry name" value="HNH_nuc"/>
</dbReference>